<evidence type="ECO:0000259" key="1">
    <source>
        <dbReference type="Pfam" id="PF22691"/>
    </source>
</evidence>
<evidence type="ECO:0000313" key="2">
    <source>
        <dbReference type="EMBL" id="MFC5381196.1"/>
    </source>
</evidence>
<gene>
    <name evidence="2" type="ORF">ACFPJ6_10365</name>
</gene>
<dbReference type="PIRSF" id="PIRSF000429">
    <property type="entry name" value="Ac-CoA_Ac_transf"/>
    <property type="match status" value="1"/>
</dbReference>
<dbReference type="NCBIfam" id="NF004811">
    <property type="entry name" value="PRK06158.1"/>
    <property type="match status" value="1"/>
</dbReference>
<accession>A0ABW0GQH4</accession>
<proteinExistence type="predicted"/>
<name>A0ABW0GQH4_9MICO</name>
<dbReference type="RefSeq" id="WP_340270623.1">
    <property type="nucleotide sequence ID" value="NZ_JBBEOG010000007.1"/>
</dbReference>
<dbReference type="SUPFAM" id="SSF53901">
    <property type="entry name" value="Thiolase-like"/>
    <property type="match status" value="2"/>
</dbReference>
<dbReference type="Pfam" id="PF22691">
    <property type="entry name" value="Thiolase_C_1"/>
    <property type="match status" value="1"/>
</dbReference>
<dbReference type="EMBL" id="JBHSLD010000009">
    <property type="protein sequence ID" value="MFC5381196.1"/>
    <property type="molecule type" value="Genomic_DNA"/>
</dbReference>
<dbReference type="PANTHER" id="PTHR42870:SF1">
    <property type="entry name" value="NON-SPECIFIC LIPID-TRANSFER PROTEIN-LIKE 2"/>
    <property type="match status" value="1"/>
</dbReference>
<comment type="caution">
    <text evidence="2">The sequence shown here is derived from an EMBL/GenBank/DDBJ whole genome shotgun (WGS) entry which is preliminary data.</text>
</comment>
<dbReference type="InterPro" id="IPR002155">
    <property type="entry name" value="Thiolase"/>
</dbReference>
<dbReference type="Gene3D" id="3.40.47.10">
    <property type="match status" value="1"/>
</dbReference>
<protein>
    <submittedName>
        <fullName evidence="2">Acetyl-CoA acetyltransferase</fullName>
    </submittedName>
</protein>
<dbReference type="InterPro" id="IPR055140">
    <property type="entry name" value="Thiolase_C_2"/>
</dbReference>
<feature type="domain" description="Thiolase C-terminal" evidence="1">
    <location>
        <begin position="232"/>
        <end position="374"/>
    </location>
</feature>
<dbReference type="PANTHER" id="PTHR42870">
    <property type="entry name" value="ACETYL-COA C-ACETYLTRANSFERASE"/>
    <property type="match status" value="1"/>
</dbReference>
<dbReference type="CDD" id="cd00829">
    <property type="entry name" value="SCP-x_thiolase"/>
    <property type="match status" value="1"/>
</dbReference>
<keyword evidence="3" id="KW-1185">Reference proteome</keyword>
<dbReference type="Proteomes" id="UP001596122">
    <property type="component" value="Unassembled WGS sequence"/>
</dbReference>
<reference evidence="3" key="1">
    <citation type="journal article" date="2019" name="Int. J. Syst. Evol. Microbiol.">
        <title>The Global Catalogue of Microorganisms (GCM) 10K type strain sequencing project: providing services to taxonomists for standard genome sequencing and annotation.</title>
        <authorList>
            <consortium name="The Broad Institute Genomics Platform"/>
            <consortium name="The Broad Institute Genome Sequencing Center for Infectious Disease"/>
            <person name="Wu L."/>
            <person name="Ma J."/>
        </authorList>
    </citation>
    <scope>NUCLEOTIDE SEQUENCE [LARGE SCALE GENOMIC DNA]</scope>
    <source>
        <strain evidence="3">CCUG 43114</strain>
    </source>
</reference>
<organism evidence="2 3">
    <name type="scientific">Aquipuribacter nitratireducens</name>
    <dbReference type="NCBI Taxonomy" id="650104"/>
    <lineage>
        <taxon>Bacteria</taxon>
        <taxon>Bacillati</taxon>
        <taxon>Actinomycetota</taxon>
        <taxon>Actinomycetes</taxon>
        <taxon>Micrococcales</taxon>
        <taxon>Intrasporangiaceae</taxon>
        <taxon>Aquipuribacter</taxon>
    </lineage>
</organism>
<dbReference type="InterPro" id="IPR016039">
    <property type="entry name" value="Thiolase-like"/>
</dbReference>
<sequence>MSTAAAVVGAAQVDTFRTEGRSPVGLMAVAVTRALADAGLRLEDVDGLFTSSSYYAMPTLTLAEYLGVRPRFTDSTAIGGCAFVAQLGHAAAAIRAGLCSVAVIAYGSTQRSDAGSLVSMAEQSPYEAPYGLLHPVGAFGMIARRHMAQYGTTSEQLAELAVSARQWSLLTDDAPYPTPLTVEDVLSSRMIADPLHKLDCCLVTDGGGAVVVTSADRARDLPSRPVYLLGTGEAVNHRSVSQMPDLTATEAAASAGRALTMAGVTLDDVDTAHVYDAFTISLLVLLEDLGFCGKGEGGDFVSGGAVAPGGRLALNTNGAGLSYTHPGMLSMFLVVEAVQQLRGTAGRRQVPGATVSLVHGMGMTLAAHATAVLSSEPAAA</sequence>
<evidence type="ECO:0000313" key="3">
    <source>
        <dbReference type="Proteomes" id="UP001596122"/>
    </source>
</evidence>